<dbReference type="AlphaFoldDB" id="A0A835HGZ1"/>
<dbReference type="EMBL" id="JADFTS010000007">
    <property type="protein sequence ID" value="KAF9597963.1"/>
    <property type="molecule type" value="Genomic_DNA"/>
</dbReference>
<keyword evidence="2" id="KW-1185">Reference proteome</keyword>
<sequence>MGVSGAGKTTLMDVLAGRKTGGYILRGQSLFLDILSTSSFLLTLLRSSKEIINQSGKMWKRLSTKLRNLPASSSLLKPNNNSIKINNFQTSSSSTLPPPSSAPLFSVGKKMVEDFMPIATGHEKEELEAQIMGRLSYIRIELLPFASNSTLAMNKA</sequence>
<reference evidence="1 2" key="1">
    <citation type="submission" date="2020-10" db="EMBL/GenBank/DDBJ databases">
        <title>The Coptis chinensis genome and diversification of protoberbering-type alkaloids.</title>
        <authorList>
            <person name="Wang B."/>
            <person name="Shu S."/>
            <person name="Song C."/>
            <person name="Liu Y."/>
        </authorList>
    </citation>
    <scope>NUCLEOTIDE SEQUENCE [LARGE SCALE GENOMIC DNA]</scope>
    <source>
        <strain evidence="1">HL-2020</strain>
        <tissue evidence="1">Leaf</tissue>
    </source>
</reference>
<proteinExistence type="predicted"/>
<accession>A0A835HGZ1</accession>
<dbReference type="OrthoDB" id="1938748at2759"/>
<gene>
    <name evidence="1" type="ORF">IFM89_023448</name>
</gene>
<evidence type="ECO:0008006" key="3">
    <source>
        <dbReference type="Google" id="ProtNLM"/>
    </source>
</evidence>
<comment type="caution">
    <text evidence="1">The sequence shown here is derived from an EMBL/GenBank/DDBJ whole genome shotgun (WGS) entry which is preliminary data.</text>
</comment>
<evidence type="ECO:0000313" key="1">
    <source>
        <dbReference type="EMBL" id="KAF9597963.1"/>
    </source>
</evidence>
<dbReference type="Proteomes" id="UP000631114">
    <property type="component" value="Unassembled WGS sequence"/>
</dbReference>
<organism evidence="1 2">
    <name type="scientific">Coptis chinensis</name>
    <dbReference type="NCBI Taxonomy" id="261450"/>
    <lineage>
        <taxon>Eukaryota</taxon>
        <taxon>Viridiplantae</taxon>
        <taxon>Streptophyta</taxon>
        <taxon>Embryophyta</taxon>
        <taxon>Tracheophyta</taxon>
        <taxon>Spermatophyta</taxon>
        <taxon>Magnoliopsida</taxon>
        <taxon>Ranunculales</taxon>
        <taxon>Ranunculaceae</taxon>
        <taxon>Coptidoideae</taxon>
        <taxon>Coptis</taxon>
    </lineage>
</organism>
<protein>
    <recommendedName>
        <fullName evidence="3">ABC transporter domain-containing protein</fullName>
    </recommendedName>
</protein>
<name>A0A835HGZ1_9MAGN</name>
<evidence type="ECO:0000313" key="2">
    <source>
        <dbReference type="Proteomes" id="UP000631114"/>
    </source>
</evidence>